<evidence type="ECO:0000313" key="10">
    <source>
        <dbReference type="EMBL" id="EGG13497.1"/>
    </source>
</evidence>
<sequence length="361" mass="41080">MKLHCIIVSFNCRFMSTTSTTTPILPTKSTKVYVSTTDNPLFNLATEDWLFNHFDLSQQVLFLWRNKPTVVIGRYQNPFKECHLQAMEKDGVVLARRYSGGGAVYQDHGNSIFTFLSATDDYDKKRNTGIIIDSLKPFIIQAEASGRNDVLVDGKKVSGSAFKQSGKRSFHHGTMLINIDANSLAKYLNPNKEKLKSKGITSVISRVCNLNTLSPTINHQTWSQSIINSFEKQYNLKADIEELNTKDLEIIPSLKETFNKLSAWDWRFGNSPPFEHQFEKRFDWGIMDVNINCSKGIIEKIKIYSDALNPIMIEVLQESLIGMEYGKDGITVGMDRAKNLMKGTDSEKEIEQLKQWLIDEI</sequence>
<dbReference type="GO" id="GO:0005737">
    <property type="term" value="C:cytoplasm"/>
    <property type="evidence" value="ECO:0007669"/>
    <property type="project" value="TreeGrafter"/>
</dbReference>
<dbReference type="InterPro" id="IPR045864">
    <property type="entry name" value="aa-tRNA-synth_II/BPL/LPL"/>
</dbReference>
<dbReference type="SUPFAM" id="SSF55681">
    <property type="entry name" value="Class II aaRS and biotin synthetases"/>
    <property type="match status" value="1"/>
</dbReference>
<dbReference type="PANTHER" id="PTHR12561">
    <property type="entry name" value="LIPOATE-PROTEIN LIGASE"/>
    <property type="match status" value="1"/>
</dbReference>
<dbReference type="GeneID" id="14865784"/>
<accession>F4QFP4</accession>
<organism evidence="10 11">
    <name type="scientific">Cavenderia fasciculata</name>
    <name type="common">Slime mold</name>
    <name type="synonym">Dictyostelium fasciculatum</name>
    <dbReference type="NCBI Taxonomy" id="261658"/>
    <lineage>
        <taxon>Eukaryota</taxon>
        <taxon>Amoebozoa</taxon>
        <taxon>Evosea</taxon>
        <taxon>Eumycetozoa</taxon>
        <taxon>Dictyostelia</taxon>
        <taxon>Acytosteliales</taxon>
        <taxon>Cavenderiaceae</taxon>
        <taxon>Cavenderia</taxon>
    </lineage>
</organism>
<feature type="domain" description="BPL/LPL catalytic" evidence="9">
    <location>
        <begin position="55"/>
        <end position="238"/>
    </location>
</feature>
<dbReference type="SUPFAM" id="SSF82649">
    <property type="entry name" value="SufE/NifU"/>
    <property type="match status" value="1"/>
</dbReference>
<name>F4QFP4_CACFS</name>
<keyword evidence="11" id="KW-1185">Reference proteome</keyword>
<dbReference type="OMA" id="RYQNWDW"/>
<reference evidence="11" key="1">
    <citation type="journal article" date="2011" name="Genome Res.">
        <title>Phylogeny-wide analysis of social amoeba genomes highlights ancient origins for complex intercellular communication.</title>
        <authorList>
            <person name="Heidel A.J."/>
            <person name="Lawal H.M."/>
            <person name="Felder M."/>
            <person name="Schilde C."/>
            <person name="Helps N.R."/>
            <person name="Tunggal B."/>
            <person name="Rivero F."/>
            <person name="John U."/>
            <person name="Schleicher M."/>
            <person name="Eichinger L."/>
            <person name="Platzer M."/>
            <person name="Noegel A.A."/>
            <person name="Schaap P."/>
            <person name="Gloeckner G."/>
        </authorList>
    </citation>
    <scope>NUCLEOTIDE SEQUENCE [LARGE SCALE GENOMIC DNA]</scope>
    <source>
        <strain evidence="11">SH3</strain>
    </source>
</reference>
<dbReference type="Gene3D" id="3.30.390.50">
    <property type="entry name" value="CO dehydrogenase flavoprotein, C-terminal domain"/>
    <property type="match status" value="1"/>
</dbReference>
<evidence type="ECO:0000313" key="11">
    <source>
        <dbReference type="Proteomes" id="UP000007797"/>
    </source>
</evidence>
<dbReference type="PROSITE" id="PS51733">
    <property type="entry name" value="BPL_LPL_CATALYTIC"/>
    <property type="match status" value="1"/>
</dbReference>
<evidence type="ECO:0000256" key="8">
    <source>
        <dbReference type="ARBA" id="ARBA00048037"/>
    </source>
</evidence>
<dbReference type="InterPro" id="IPR019491">
    <property type="entry name" value="Lipoate_protein_ligase_C"/>
</dbReference>
<dbReference type="GO" id="GO:0016979">
    <property type="term" value="F:lipoate-protein ligase activity"/>
    <property type="evidence" value="ECO:0007669"/>
    <property type="project" value="UniProtKB-EC"/>
</dbReference>
<dbReference type="InterPro" id="IPR004562">
    <property type="entry name" value="LipoylTrfase_LipoateP_Ligase"/>
</dbReference>
<evidence type="ECO:0000259" key="9">
    <source>
        <dbReference type="PROSITE" id="PS51733"/>
    </source>
</evidence>
<evidence type="ECO:0000256" key="5">
    <source>
        <dbReference type="ARBA" id="ARBA00022598"/>
    </source>
</evidence>
<keyword evidence="6" id="KW-0547">Nucleotide-binding</keyword>
<evidence type="ECO:0000256" key="4">
    <source>
        <dbReference type="ARBA" id="ARBA00012367"/>
    </source>
</evidence>
<dbReference type="CDD" id="cd16443">
    <property type="entry name" value="LplA"/>
    <property type="match status" value="1"/>
</dbReference>
<comment type="pathway">
    <text evidence="1">Protein modification; protein lipoylation via exogenous pathway; protein N(6)-(lipoyl)lysine from lipoate: step 2/2.</text>
</comment>
<dbReference type="AlphaFoldDB" id="F4QFP4"/>
<dbReference type="STRING" id="1054147.F4QFP4"/>
<gene>
    <name evidence="10" type="ORF">DFA_11258</name>
</gene>
<dbReference type="UniPathway" id="UPA00537">
    <property type="reaction ID" value="UER00594"/>
</dbReference>
<comment type="similarity">
    <text evidence="3">Belongs to the LplA family.</text>
</comment>
<dbReference type="NCBIfam" id="TIGR00545">
    <property type="entry name" value="lipoyltrans"/>
    <property type="match status" value="1"/>
</dbReference>
<keyword evidence="7" id="KW-0067">ATP-binding</keyword>
<evidence type="ECO:0000256" key="1">
    <source>
        <dbReference type="ARBA" id="ARBA00005085"/>
    </source>
</evidence>
<dbReference type="GO" id="GO:0005524">
    <property type="term" value="F:ATP binding"/>
    <property type="evidence" value="ECO:0007669"/>
    <property type="project" value="UniProtKB-KW"/>
</dbReference>
<dbReference type="Proteomes" id="UP000007797">
    <property type="component" value="Unassembled WGS sequence"/>
</dbReference>
<dbReference type="PANTHER" id="PTHR12561:SF3">
    <property type="entry name" value="LIPOYLTRANSFERASE 1, MITOCHONDRIAL"/>
    <property type="match status" value="1"/>
</dbReference>
<dbReference type="Gene3D" id="3.30.930.10">
    <property type="entry name" value="Bira Bifunctional Protein, Domain 2"/>
    <property type="match status" value="1"/>
</dbReference>
<dbReference type="RefSeq" id="XP_004350201.1">
    <property type="nucleotide sequence ID" value="XM_004350151.1"/>
</dbReference>
<evidence type="ECO:0000256" key="6">
    <source>
        <dbReference type="ARBA" id="ARBA00022741"/>
    </source>
</evidence>
<dbReference type="KEGG" id="dfa:DFA_11258"/>
<evidence type="ECO:0000256" key="3">
    <source>
        <dbReference type="ARBA" id="ARBA00008242"/>
    </source>
</evidence>
<evidence type="ECO:0000256" key="7">
    <source>
        <dbReference type="ARBA" id="ARBA00022840"/>
    </source>
</evidence>
<dbReference type="InterPro" id="IPR004143">
    <property type="entry name" value="BPL_LPL_catalytic"/>
</dbReference>
<evidence type="ECO:0000256" key="2">
    <source>
        <dbReference type="ARBA" id="ARBA00005124"/>
    </source>
</evidence>
<dbReference type="Pfam" id="PF21948">
    <property type="entry name" value="LplA-B_cat"/>
    <property type="match status" value="1"/>
</dbReference>
<comment type="catalytic activity">
    <reaction evidence="8">
        <text>L-lysyl-[lipoyl-carrier protein] + (R)-lipoate + ATP = N(6)-[(R)-lipoyl]-L-lysyl-[lipoyl-carrier protein] + AMP + diphosphate + H(+)</text>
        <dbReference type="Rhea" id="RHEA:49288"/>
        <dbReference type="Rhea" id="RHEA-COMP:10500"/>
        <dbReference type="Rhea" id="RHEA-COMP:10502"/>
        <dbReference type="ChEBI" id="CHEBI:15378"/>
        <dbReference type="ChEBI" id="CHEBI:29969"/>
        <dbReference type="ChEBI" id="CHEBI:30616"/>
        <dbReference type="ChEBI" id="CHEBI:33019"/>
        <dbReference type="ChEBI" id="CHEBI:83088"/>
        <dbReference type="ChEBI" id="CHEBI:83099"/>
        <dbReference type="ChEBI" id="CHEBI:456215"/>
        <dbReference type="EC" id="6.3.1.20"/>
    </reaction>
</comment>
<dbReference type="OrthoDB" id="201621at2759"/>
<comment type="pathway">
    <text evidence="2">Protein modification; protein lipoylation via exogenous pathway; protein N(6)-(lipoyl)lysine from lipoate: step 1/2.</text>
</comment>
<dbReference type="EC" id="6.3.1.20" evidence="4"/>
<dbReference type="EMBL" id="GL883029">
    <property type="protein sequence ID" value="EGG13497.1"/>
    <property type="molecule type" value="Genomic_DNA"/>
</dbReference>
<protein>
    <recommendedName>
        <fullName evidence="4">lipoate--protein ligase</fullName>
        <ecNumber evidence="4">6.3.1.20</ecNumber>
    </recommendedName>
</protein>
<proteinExistence type="inferred from homology"/>
<dbReference type="Pfam" id="PF10437">
    <property type="entry name" value="Lip_prot_lig_C"/>
    <property type="match status" value="1"/>
</dbReference>
<dbReference type="GO" id="GO:0009249">
    <property type="term" value="P:protein lipoylation"/>
    <property type="evidence" value="ECO:0007669"/>
    <property type="project" value="InterPro"/>
</dbReference>
<keyword evidence="5" id="KW-0436">Ligase</keyword>
<dbReference type="GO" id="GO:0017118">
    <property type="term" value="F:lipoyltransferase activity"/>
    <property type="evidence" value="ECO:0007669"/>
    <property type="project" value="TreeGrafter"/>
</dbReference>